<keyword evidence="9 13" id="KW-0418">Kinase</keyword>
<accession>A0A4R2LYA0</accession>
<comment type="function">
    <text evidence="1 13">Essential for recycling GMP and indirectly, cGMP.</text>
</comment>
<dbReference type="GO" id="GO:0004385">
    <property type="term" value="F:GMP kinase activity"/>
    <property type="evidence" value="ECO:0007669"/>
    <property type="project" value="UniProtKB-UniRule"/>
</dbReference>
<evidence type="ECO:0000313" key="15">
    <source>
        <dbReference type="EMBL" id="TCO85387.1"/>
    </source>
</evidence>
<keyword evidence="16" id="KW-1185">Reference proteome</keyword>
<organism evidence="15 16">
    <name type="scientific">Frisingicoccus caecimuris</name>
    <dbReference type="NCBI Taxonomy" id="1796636"/>
    <lineage>
        <taxon>Bacteria</taxon>
        <taxon>Bacillati</taxon>
        <taxon>Bacillota</taxon>
        <taxon>Clostridia</taxon>
        <taxon>Lachnospirales</taxon>
        <taxon>Lachnospiraceae</taxon>
        <taxon>Frisingicoccus</taxon>
    </lineage>
</organism>
<evidence type="ECO:0000256" key="12">
    <source>
        <dbReference type="ARBA" id="ARBA00048594"/>
    </source>
</evidence>
<proteinExistence type="inferred from homology"/>
<dbReference type="GO" id="GO:0005829">
    <property type="term" value="C:cytosol"/>
    <property type="evidence" value="ECO:0007669"/>
    <property type="project" value="TreeGrafter"/>
</dbReference>
<dbReference type="SMART" id="SM00072">
    <property type="entry name" value="GuKc"/>
    <property type="match status" value="1"/>
</dbReference>
<dbReference type="Gene3D" id="3.30.63.10">
    <property type="entry name" value="Guanylate Kinase phosphate binding domain"/>
    <property type="match status" value="1"/>
</dbReference>
<dbReference type="SUPFAM" id="SSF52540">
    <property type="entry name" value="P-loop containing nucleoside triphosphate hydrolases"/>
    <property type="match status" value="1"/>
</dbReference>
<evidence type="ECO:0000259" key="14">
    <source>
        <dbReference type="PROSITE" id="PS50052"/>
    </source>
</evidence>
<evidence type="ECO:0000313" key="16">
    <source>
        <dbReference type="Proteomes" id="UP000295711"/>
    </source>
</evidence>
<comment type="similarity">
    <text evidence="3 13">Belongs to the guanylate kinase family.</text>
</comment>
<evidence type="ECO:0000256" key="5">
    <source>
        <dbReference type="ARBA" id="ARBA00016296"/>
    </source>
</evidence>
<dbReference type="Proteomes" id="UP000295711">
    <property type="component" value="Unassembled WGS sequence"/>
</dbReference>
<evidence type="ECO:0000256" key="7">
    <source>
        <dbReference type="ARBA" id="ARBA00022679"/>
    </source>
</evidence>
<dbReference type="EC" id="2.7.4.8" evidence="4 13"/>
<comment type="caution">
    <text evidence="15">The sequence shown here is derived from an EMBL/GenBank/DDBJ whole genome shotgun (WGS) entry which is preliminary data.</text>
</comment>
<evidence type="ECO:0000256" key="8">
    <source>
        <dbReference type="ARBA" id="ARBA00022741"/>
    </source>
</evidence>
<reference evidence="15 16" key="1">
    <citation type="submission" date="2019-03" db="EMBL/GenBank/DDBJ databases">
        <title>Genomic Encyclopedia of Type Strains, Phase IV (KMG-IV): sequencing the most valuable type-strain genomes for metagenomic binning, comparative biology and taxonomic classification.</title>
        <authorList>
            <person name="Goeker M."/>
        </authorList>
    </citation>
    <scope>NUCLEOTIDE SEQUENCE [LARGE SCALE GENOMIC DNA]</scope>
    <source>
        <strain evidence="15 16">DSM 28559</strain>
    </source>
</reference>
<keyword evidence="8 13" id="KW-0547">Nucleotide-binding</keyword>
<name>A0A4R2LYA0_9FIRM</name>
<keyword evidence="7 13" id="KW-0808">Transferase</keyword>
<protein>
    <recommendedName>
        <fullName evidence="5 13">Guanylate kinase</fullName>
        <ecNumber evidence="4 13">2.7.4.8</ecNumber>
    </recommendedName>
    <alternativeName>
        <fullName evidence="11 13">GMP kinase</fullName>
    </alternativeName>
</protein>
<evidence type="ECO:0000256" key="2">
    <source>
        <dbReference type="ARBA" id="ARBA00004496"/>
    </source>
</evidence>
<dbReference type="InterPro" id="IPR020590">
    <property type="entry name" value="Guanylate_kinase_CS"/>
</dbReference>
<dbReference type="EMBL" id="SLXA01000003">
    <property type="protein sequence ID" value="TCO85387.1"/>
    <property type="molecule type" value="Genomic_DNA"/>
</dbReference>
<evidence type="ECO:0000256" key="10">
    <source>
        <dbReference type="ARBA" id="ARBA00022840"/>
    </source>
</evidence>
<sequence length="214" mass="24312">MNDQKGILAVISGFSGAGKGTLVKELLTRHEQEYCLSISATTRIPREGEVDGQHYFFLDKSVFEQRIQEERFLEHACYVDNYYGTPKDFVFNKLSQGISVILEIEMQGALKVKERYPETVLIFVTPPTAEELEARLRGRGTETEEVILSRLSRASEEVTYMDKYDYIVLNENGKVVECAEDIHQIIEAEKRKAVYGGELVEQLTEGLAAYKKGE</sequence>
<evidence type="ECO:0000256" key="3">
    <source>
        <dbReference type="ARBA" id="ARBA00005790"/>
    </source>
</evidence>
<dbReference type="GO" id="GO:0005524">
    <property type="term" value="F:ATP binding"/>
    <property type="evidence" value="ECO:0007669"/>
    <property type="project" value="UniProtKB-UniRule"/>
</dbReference>
<dbReference type="InterPro" id="IPR027417">
    <property type="entry name" value="P-loop_NTPase"/>
</dbReference>
<comment type="subcellular location">
    <subcellularLocation>
        <location evidence="2 13">Cytoplasm</location>
    </subcellularLocation>
</comment>
<dbReference type="OrthoDB" id="9808150at2"/>
<dbReference type="PROSITE" id="PS00856">
    <property type="entry name" value="GUANYLATE_KINASE_1"/>
    <property type="match status" value="1"/>
</dbReference>
<dbReference type="Gene3D" id="3.40.50.300">
    <property type="entry name" value="P-loop containing nucleotide triphosphate hydrolases"/>
    <property type="match status" value="1"/>
</dbReference>
<keyword evidence="6 13" id="KW-0963">Cytoplasm</keyword>
<dbReference type="AlphaFoldDB" id="A0A4R2LYA0"/>
<evidence type="ECO:0000256" key="4">
    <source>
        <dbReference type="ARBA" id="ARBA00012961"/>
    </source>
</evidence>
<evidence type="ECO:0000256" key="13">
    <source>
        <dbReference type="HAMAP-Rule" id="MF_00328"/>
    </source>
</evidence>
<dbReference type="RefSeq" id="WP_132089599.1">
    <property type="nucleotide sequence ID" value="NZ_JANKAQ010000003.1"/>
</dbReference>
<gene>
    <name evidence="13" type="primary">gmk</name>
    <name evidence="15" type="ORF">EV212_103108</name>
</gene>
<feature type="domain" description="Guanylate kinase-like" evidence="14">
    <location>
        <begin position="6"/>
        <end position="187"/>
    </location>
</feature>
<dbReference type="InterPro" id="IPR017665">
    <property type="entry name" value="Guanylate_kinase"/>
</dbReference>
<dbReference type="InterPro" id="IPR008145">
    <property type="entry name" value="GK/Ca_channel_bsu"/>
</dbReference>
<keyword evidence="10 13" id="KW-0067">ATP-binding</keyword>
<evidence type="ECO:0000256" key="11">
    <source>
        <dbReference type="ARBA" id="ARBA00030128"/>
    </source>
</evidence>
<dbReference type="PROSITE" id="PS50052">
    <property type="entry name" value="GUANYLATE_KINASE_2"/>
    <property type="match status" value="1"/>
</dbReference>
<dbReference type="CDD" id="cd00071">
    <property type="entry name" value="GMPK"/>
    <property type="match status" value="1"/>
</dbReference>
<feature type="binding site" evidence="13">
    <location>
        <begin position="13"/>
        <end position="20"/>
    </location>
    <ligand>
        <name>ATP</name>
        <dbReference type="ChEBI" id="CHEBI:30616"/>
    </ligand>
</feature>
<dbReference type="NCBIfam" id="TIGR03263">
    <property type="entry name" value="guanyl_kin"/>
    <property type="match status" value="1"/>
</dbReference>
<dbReference type="PANTHER" id="PTHR23117:SF13">
    <property type="entry name" value="GUANYLATE KINASE"/>
    <property type="match status" value="1"/>
</dbReference>
<evidence type="ECO:0000256" key="1">
    <source>
        <dbReference type="ARBA" id="ARBA00003531"/>
    </source>
</evidence>
<comment type="catalytic activity">
    <reaction evidence="12 13">
        <text>GMP + ATP = GDP + ADP</text>
        <dbReference type="Rhea" id="RHEA:20780"/>
        <dbReference type="ChEBI" id="CHEBI:30616"/>
        <dbReference type="ChEBI" id="CHEBI:58115"/>
        <dbReference type="ChEBI" id="CHEBI:58189"/>
        <dbReference type="ChEBI" id="CHEBI:456216"/>
        <dbReference type="EC" id="2.7.4.8"/>
    </reaction>
</comment>
<dbReference type="PANTHER" id="PTHR23117">
    <property type="entry name" value="GUANYLATE KINASE-RELATED"/>
    <property type="match status" value="1"/>
</dbReference>
<dbReference type="FunFam" id="3.30.63.10:FF:000005">
    <property type="entry name" value="Guanylate kinase"/>
    <property type="match status" value="1"/>
</dbReference>
<evidence type="ECO:0000256" key="9">
    <source>
        <dbReference type="ARBA" id="ARBA00022777"/>
    </source>
</evidence>
<dbReference type="Pfam" id="PF00625">
    <property type="entry name" value="Guanylate_kin"/>
    <property type="match status" value="1"/>
</dbReference>
<dbReference type="HAMAP" id="MF_00328">
    <property type="entry name" value="Guanylate_kinase"/>
    <property type="match status" value="1"/>
</dbReference>
<dbReference type="InterPro" id="IPR008144">
    <property type="entry name" value="Guanylate_kin-like_dom"/>
</dbReference>
<evidence type="ECO:0000256" key="6">
    <source>
        <dbReference type="ARBA" id="ARBA00022490"/>
    </source>
</evidence>